<dbReference type="EMBL" id="JABXYM010000001">
    <property type="protein sequence ID" value="MCR6096722.1"/>
    <property type="molecule type" value="Genomic_DNA"/>
</dbReference>
<gene>
    <name evidence="1" type="ORF">HXA33_09145</name>
</gene>
<organism evidence="1 2">
    <name type="scientific">Salipaludibacillus agaradhaerens</name>
    <name type="common">Bacillus agaradhaerens</name>
    <dbReference type="NCBI Taxonomy" id="76935"/>
    <lineage>
        <taxon>Bacteria</taxon>
        <taxon>Bacillati</taxon>
        <taxon>Bacillota</taxon>
        <taxon>Bacilli</taxon>
        <taxon>Bacillales</taxon>
        <taxon>Bacillaceae</taxon>
    </lineage>
</organism>
<keyword evidence="2" id="KW-1185">Reference proteome</keyword>
<dbReference type="AlphaFoldDB" id="A0A9Q4FZ25"/>
<reference evidence="1" key="1">
    <citation type="submission" date="2020-06" db="EMBL/GenBank/DDBJ databases">
        <title>Insight into the genomes of haloalkaliphilic bacilli from Kenyan soda lakes.</title>
        <authorList>
            <person name="Mwirichia R."/>
            <person name="Villamizar G.C."/>
            <person name="Poehlein A."/>
            <person name="Mugweru J."/>
            <person name="Kipnyargis A."/>
            <person name="Kiplimo D."/>
            <person name="Orwa P."/>
            <person name="Daniel R."/>
        </authorList>
    </citation>
    <scope>NUCLEOTIDE SEQUENCE</scope>
    <source>
        <strain evidence="1">B1096_S55</strain>
    </source>
</reference>
<dbReference type="RefSeq" id="WP_257821252.1">
    <property type="nucleotide sequence ID" value="NZ_JABXYM010000001.1"/>
</dbReference>
<sequence length="57" mass="7032">MRWLTSCIAIVMATLILRYRYRVLNKLLSKRWLRRLSVAMLMRIPAVREKMIYETFR</sequence>
<comment type="caution">
    <text evidence="1">The sequence shown here is derived from an EMBL/GenBank/DDBJ whole genome shotgun (WGS) entry which is preliminary data.</text>
</comment>
<evidence type="ECO:0000313" key="2">
    <source>
        <dbReference type="Proteomes" id="UP001057753"/>
    </source>
</evidence>
<protein>
    <submittedName>
        <fullName evidence="1">Sodium:proton antiporter</fullName>
    </submittedName>
</protein>
<dbReference type="Proteomes" id="UP001057753">
    <property type="component" value="Unassembled WGS sequence"/>
</dbReference>
<proteinExistence type="predicted"/>
<evidence type="ECO:0000313" key="1">
    <source>
        <dbReference type="EMBL" id="MCR6096722.1"/>
    </source>
</evidence>
<accession>A0A9Q4FZ25</accession>
<name>A0A9Q4FZ25_SALAG</name>